<evidence type="ECO:0000256" key="3">
    <source>
        <dbReference type="ARBA" id="ARBA00022490"/>
    </source>
</evidence>
<dbReference type="Proteomes" id="UP001596310">
    <property type="component" value="Unassembled WGS sequence"/>
</dbReference>
<gene>
    <name evidence="9" type="ORF">ACFQHW_12225</name>
</gene>
<accession>A0ABW1UUM0</accession>
<evidence type="ECO:0000256" key="6">
    <source>
        <dbReference type="ARBA" id="ARBA00023306"/>
    </source>
</evidence>
<evidence type="ECO:0000313" key="10">
    <source>
        <dbReference type="Proteomes" id="UP001596310"/>
    </source>
</evidence>
<proteinExistence type="inferred from homology"/>
<name>A0ABW1UUM0_9LACO</name>
<dbReference type="Pfam" id="PF05103">
    <property type="entry name" value="DivIVA"/>
    <property type="match status" value="1"/>
</dbReference>
<evidence type="ECO:0000256" key="2">
    <source>
        <dbReference type="ARBA" id="ARBA00009008"/>
    </source>
</evidence>
<feature type="compositionally biased region" description="Low complexity" evidence="8">
    <location>
        <begin position="192"/>
        <end position="212"/>
    </location>
</feature>
<keyword evidence="5 7" id="KW-0175">Coiled coil</keyword>
<evidence type="ECO:0000313" key="9">
    <source>
        <dbReference type="EMBL" id="MFC6316330.1"/>
    </source>
</evidence>
<comment type="similarity">
    <text evidence="2">Belongs to the DivIVA family.</text>
</comment>
<evidence type="ECO:0000256" key="4">
    <source>
        <dbReference type="ARBA" id="ARBA00022618"/>
    </source>
</evidence>
<keyword evidence="10" id="KW-1185">Reference proteome</keyword>
<evidence type="ECO:0000256" key="1">
    <source>
        <dbReference type="ARBA" id="ARBA00004496"/>
    </source>
</evidence>
<evidence type="ECO:0000256" key="7">
    <source>
        <dbReference type="SAM" id="Coils"/>
    </source>
</evidence>
<dbReference type="PANTHER" id="PTHR35794:SF2">
    <property type="entry name" value="CELL DIVISION PROTEIN DIVIVA"/>
    <property type="match status" value="1"/>
</dbReference>
<dbReference type="InterPro" id="IPR007793">
    <property type="entry name" value="DivIVA_fam"/>
</dbReference>
<comment type="caution">
    <text evidence="9">The sequence shown here is derived from an EMBL/GenBank/DDBJ whole genome shotgun (WGS) entry which is preliminary data.</text>
</comment>
<dbReference type="NCBIfam" id="TIGR03544">
    <property type="entry name" value="DivI1A_domain"/>
    <property type="match status" value="1"/>
</dbReference>
<dbReference type="PANTHER" id="PTHR35794">
    <property type="entry name" value="CELL DIVISION PROTEIN DIVIVA"/>
    <property type="match status" value="1"/>
</dbReference>
<dbReference type="InterPro" id="IPR019933">
    <property type="entry name" value="DivIVA_domain"/>
</dbReference>
<evidence type="ECO:0000256" key="8">
    <source>
        <dbReference type="SAM" id="MobiDB-lite"/>
    </source>
</evidence>
<dbReference type="EMBL" id="JBHSSM010000029">
    <property type="protein sequence ID" value="MFC6316330.1"/>
    <property type="molecule type" value="Genomic_DNA"/>
</dbReference>
<evidence type="ECO:0000256" key="5">
    <source>
        <dbReference type="ARBA" id="ARBA00023054"/>
    </source>
</evidence>
<dbReference type="Gene3D" id="6.10.250.660">
    <property type="match status" value="1"/>
</dbReference>
<protein>
    <submittedName>
        <fullName evidence="9">DivIVA domain-containing protein</fullName>
    </submittedName>
</protein>
<keyword evidence="4" id="KW-0132">Cell division</keyword>
<dbReference type="RefSeq" id="WP_125599254.1">
    <property type="nucleotide sequence ID" value="NZ_JBHSSM010000029.1"/>
</dbReference>
<feature type="region of interest" description="Disordered" evidence="8">
    <location>
        <begin position="178"/>
        <end position="293"/>
    </location>
</feature>
<keyword evidence="6" id="KW-0131">Cell cycle</keyword>
<organism evidence="9 10">
    <name type="scientific">Lapidilactobacillus achengensis</name>
    <dbReference type="NCBI Taxonomy" id="2486000"/>
    <lineage>
        <taxon>Bacteria</taxon>
        <taxon>Bacillati</taxon>
        <taxon>Bacillota</taxon>
        <taxon>Bacilli</taxon>
        <taxon>Lactobacillales</taxon>
        <taxon>Lactobacillaceae</taxon>
        <taxon>Lapidilactobacillus</taxon>
    </lineage>
</organism>
<comment type="subcellular location">
    <subcellularLocation>
        <location evidence="1">Cytoplasm</location>
    </subcellularLocation>
</comment>
<reference evidence="10" key="1">
    <citation type="journal article" date="2019" name="Int. J. Syst. Evol. Microbiol.">
        <title>The Global Catalogue of Microorganisms (GCM) 10K type strain sequencing project: providing services to taxonomists for standard genome sequencing and annotation.</title>
        <authorList>
            <consortium name="The Broad Institute Genomics Platform"/>
            <consortium name="The Broad Institute Genome Sequencing Center for Infectious Disease"/>
            <person name="Wu L."/>
            <person name="Ma J."/>
        </authorList>
    </citation>
    <scope>NUCLEOTIDE SEQUENCE [LARGE SCALE GENOMIC DNA]</scope>
    <source>
        <strain evidence="10">CCM 8897</strain>
    </source>
</reference>
<keyword evidence="3" id="KW-0963">Cytoplasm</keyword>
<feature type="coiled-coil region" evidence="7">
    <location>
        <begin position="29"/>
        <end position="56"/>
    </location>
</feature>
<sequence>MALKPDDIRNKSFESKFRGWDPEQVKPFLTQLATELGELQEKNQQLTQSLKESQERVAYFTDLKDALNQSIIVAQNAADRVKNNAQHEADMIKTDAEKQSKQMLTEATERSNQILQDASERARHLTIETDELKKDTRVFHQRLQVLLESQLAMIKTPEWRTLLGKGEESTNRVGALLDEPFDDRDHDHDHPSSGSASSAAATAPAQAQAPETSTPPAPTAEAPAAPVRPEDPAAEFSAALNQGTVVPEVPPVPEDRVTDDAAVFHYRSHTNGDGPTDTEPDEENMTAPDQNYGGVTIVFPEENE</sequence>